<feature type="region of interest" description="Disordered" evidence="1">
    <location>
        <begin position="184"/>
        <end position="212"/>
    </location>
</feature>
<dbReference type="EMBL" id="JACAGC010000012">
    <property type="protein sequence ID" value="KAF6327520.1"/>
    <property type="molecule type" value="Genomic_DNA"/>
</dbReference>
<name>A0A7J7VRA8_RHIFE</name>
<proteinExistence type="predicted"/>
<sequence>MPPSAPAKPRCTLKAPIRQRWRVGAKLPAGSRALRGAGRASRLGPAHAARLHFYGGRTIAEVWRVAVCRKNNRVFLFIATLPTCRRVGWAGRRRAWGSPGCPALGGRGRVLLLRPSVRVPLHPAAHLRVIRPHQVLAGKPDEKNTRLLYYPGSQVRSAETSRLQSPRAWGAIYRPGRKILTTPLPHPHPHPPISSGLWRVDLQSRGGPDRIR</sequence>
<dbReference type="Proteomes" id="UP000585614">
    <property type="component" value="Unassembled WGS sequence"/>
</dbReference>
<organism evidence="2 3">
    <name type="scientific">Rhinolophus ferrumequinum</name>
    <name type="common">Greater horseshoe bat</name>
    <dbReference type="NCBI Taxonomy" id="59479"/>
    <lineage>
        <taxon>Eukaryota</taxon>
        <taxon>Metazoa</taxon>
        <taxon>Chordata</taxon>
        <taxon>Craniata</taxon>
        <taxon>Vertebrata</taxon>
        <taxon>Euteleostomi</taxon>
        <taxon>Mammalia</taxon>
        <taxon>Eutheria</taxon>
        <taxon>Laurasiatheria</taxon>
        <taxon>Chiroptera</taxon>
        <taxon>Yinpterochiroptera</taxon>
        <taxon>Rhinolophoidea</taxon>
        <taxon>Rhinolophidae</taxon>
        <taxon>Rhinolophinae</taxon>
        <taxon>Rhinolophus</taxon>
    </lineage>
</organism>
<protein>
    <submittedName>
        <fullName evidence="2">Uncharacterized protein</fullName>
    </submittedName>
</protein>
<evidence type="ECO:0000256" key="1">
    <source>
        <dbReference type="SAM" id="MobiDB-lite"/>
    </source>
</evidence>
<dbReference type="AlphaFoldDB" id="A0A7J7VRA8"/>
<gene>
    <name evidence="2" type="ORF">mRhiFer1_008241</name>
</gene>
<reference evidence="2 3" key="1">
    <citation type="journal article" date="2020" name="Nature">
        <title>Six reference-quality genomes reveal evolution of bat adaptations.</title>
        <authorList>
            <person name="Jebb D."/>
            <person name="Huang Z."/>
            <person name="Pippel M."/>
            <person name="Hughes G.M."/>
            <person name="Lavrichenko K."/>
            <person name="Devanna P."/>
            <person name="Winkler S."/>
            <person name="Jermiin L.S."/>
            <person name="Skirmuntt E.C."/>
            <person name="Katzourakis A."/>
            <person name="Burkitt-Gray L."/>
            <person name="Ray D.A."/>
            <person name="Sullivan K.A.M."/>
            <person name="Roscito J.G."/>
            <person name="Kirilenko B.M."/>
            <person name="Davalos L.M."/>
            <person name="Corthals A.P."/>
            <person name="Power M.L."/>
            <person name="Jones G."/>
            <person name="Ransome R.D."/>
            <person name="Dechmann D.K.N."/>
            <person name="Locatelli A.G."/>
            <person name="Puechmaille S.J."/>
            <person name="Fedrigo O."/>
            <person name="Jarvis E.D."/>
            <person name="Hiller M."/>
            <person name="Vernes S.C."/>
            <person name="Myers E.W."/>
            <person name="Teeling E.C."/>
        </authorList>
    </citation>
    <scope>NUCLEOTIDE SEQUENCE [LARGE SCALE GENOMIC DNA]</scope>
    <source>
        <strain evidence="2">MRhiFer1</strain>
        <tissue evidence="2">Lung</tissue>
    </source>
</reference>
<comment type="caution">
    <text evidence="2">The sequence shown here is derived from an EMBL/GenBank/DDBJ whole genome shotgun (WGS) entry which is preliminary data.</text>
</comment>
<evidence type="ECO:0000313" key="3">
    <source>
        <dbReference type="Proteomes" id="UP000585614"/>
    </source>
</evidence>
<accession>A0A7J7VRA8</accession>
<evidence type="ECO:0000313" key="2">
    <source>
        <dbReference type="EMBL" id="KAF6327520.1"/>
    </source>
</evidence>